<dbReference type="VEuPathDB" id="TriTrypDB:BCY84_14487"/>
<accession>A0A2V2XMY4</accession>
<comment type="caution">
    <text evidence="1">The sequence shown here is derived from an EMBL/GenBank/DDBJ whole genome shotgun (WGS) entry which is preliminary data.</text>
</comment>
<sequence>MTVGSLYAFGRGVLLPLCGFATGWVAYRAVEERGLIDESYLRRIRLGNLTLQLYLQQHVLPVAFTENYGYPEEFLKTMIERLGRGDDADNEVERQTFEQILRECDLNGQIAWLEEHVLYDIPYFYIADIFDGWCALHRSLFTTADEGEGKESNLTRRGDNSDAFASEVLCRGVVEKTLNGIFPYDVAVRVLCVLAVGHTSNARLLSQLISPTVIVERYEAYLNDLEQRNMMAGDKIPNKEVTAATLELLRALNTASVHRRWWYFWGRASTGPYPIAAQLNGEMWCRCLGDLPAGTREICPDGALLFADTLSESFKCGSGNRHLGVSGAGRS</sequence>
<dbReference type="OrthoDB" id="277767at2759"/>
<proteinExistence type="predicted"/>
<dbReference type="VEuPathDB" id="TriTrypDB:TCSYLVIO_005663"/>
<dbReference type="VEuPathDB" id="TriTrypDB:C4B63_2g322"/>
<protein>
    <submittedName>
        <fullName evidence="1">Uncharacterized protein</fullName>
    </submittedName>
</protein>
<dbReference type="VEuPathDB" id="TriTrypDB:C4B63_2g321"/>
<dbReference type="VEuPathDB" id="TriTrypDB:TcBrA4_0059900"/>
<dbReference type="EMBL" id="PRFC01000001">
    <property type="protein sequence ID" value="PWV22171.1"/>
    <property type="molecule type" value="Genomic_DNA"/>
</dbReference>
<evidence type="ECO:0000313" key="1">
    <source>
        <dbReference type="EMBL" id="PWV22171.1"/>
    </source>
</evidence>
<dbReference type="VEuPathDB" id="TriTrypDB:ECC02_005955"/>
<dbReference type="VEuPathDB" id="TriTrypDB:TcCL_NonESM00038"/>
<organism evidence="1 2">
    <name type="scientific">Trypanosoma cruzi</name>
    <dbReference type="NCBI Taxonomy" id="5693"/>
    <lineage>
        <taxon>Eukaryota</taxon>
        <taxon>Discoba</taxon>
        <taxon>Euglenozoa</taxon>
        <taxon>Kinetoplastea</taxon>
        <taxon>Metakinetoplastina</taxon>
        <taxon>Trypanosomatida</taxon>
        <taxon>Trypanosomatidae</taxon>
        <taxon>Trypanosoma</taxon>
        <taxon>Schizotrypanum</taxon>
    </lineage>
</organism>
<evidence type="ECO:0000313" key="2">
    <source>
        <dbReference type="Proteomes" id="UP000246078"/>
    </source>
</evidence>
<dbReference type="VEuPathDB" id="TriTrypDB:TcG_10399"/>
<dbReference type="OMA" id="FTENYGY"/>
<dbReference type="VEuPathDB" id="TriTrypDB:TcCLB.506885.170"/>
<dbReference type="VEuPathDB" id="TriTrypDB:TcCLB.510729.240"/>
<dbReference type="VEuPathDB" id="TriTrypDB:TcYC6_0071550"/>
<gene>
    <name evidence="1" type="ORF">C3747_1g352</name>
</gene>
<dbReference type="VEuPathDB" id="TriTrypDB:Tc_MARK_4290"/>
<dbReference type="AlphaFoldDB" id="A0A2V2XMY4"/>
<dbReference type="VEuPathDB" id="TriTrypDB:TCDM_11535"/>
<dbReference type="Proteomes" id="UP000246078">
    <property type="component" value="Unassembled WGS sequence"/>
</dbReference>
<name>A0A2V2XMY4_TRYCR</name>
<dbReference type="VEuPathDB" id="TriTrypDB:C3747_1g352"/>
<reference evidence="1 2" key="1">
    <citation type="journal article" date="2018" name="Microb. Genom.">
        <title>Expanding an expanded genome: long-read sequencing of Trypanosoma cruzi.</title>
        <authorList>
            <person name="Berna L."/>
            <person name="Rodriguez M."/>
            <person name="Chiribao M.L."/>
            <person name="Parodi-Talice A."/>
            <person name="Pita S."/>
            <person name="Rijo G."/>
            <person name="Alvarez-Valin F."/>
            <person name="Robello C."/>
        </authorList>
    </citation>
    <scope>NUCLEOTIDE SEQUENCE [LARGE SCALE GENOMIC DNA]</scope>
    <source>
        <strain evidence="1 2">TCC</strain>
    </source>
</reference>